<feature type="domain" description="Exportin-1/Importin-beta-like" evidence="1">
    <location>
        <begin position="74"/>
        <end position="215"/>
    </location>
</feature>
<keyword evidence="2" id="KW-0675">Receptor</keyword>
<dbReference type="Gene3D" id="1.25.10.10">
    <property type="entry name" value="Leucine-rich Repeat Variant"/>
    <property type="match status" value="1"/>
</dbReference>
<dbReference type="Pfam" id="PF08389">
    <property type="entry name" value="Xpo1"/>
    <property type="match status" value="1"/>
</dbReference>
<reference evidence="2 3" key="1">
    <citation type="journal article" date="2014" name="Nat. Commun.">
        <title>Klebsormidium flaccidum genome reveals primary factors for plant terrestrial adaptation.</title>
        <authorList>
            <person name="Hori K."/>
            <person name="Maruyama F."/>
            <person name="Fujisawa T."/>
            <person name="Togashi T."/>
            <person name="Yamamoto N."/>
            <person name="Seo M."/>
            <person name="Sato S."/>
            <person name="Yamada T."/>
            <person name="Mori H."/>
            <person name="Tajima N."/>
            <person name="Moriyama T."/>
            <person name="Ikeuchi M."/>
            <person name="Watanabe M."/>
            <person name="Wada H."/>
            <person name="Kobayashi K."/>
            <person name="Saito M."/>
            <person name="Masuda T."/>
            <person name="Sasaki-Sekimoto Y."/>
            <person name="Mashiguchi K."/>
            <person name="Awai K."/>
            <person name="Shimojima M."/>
            <person name="Masuda S."/>
            <person name="Iwai M."/>
            <person name="Nobusawa T."/>
            <person name="Narise T."/>
            <person name="Kondo S."/>
            <person name="Saito H."/>
            <person name="Sato R."/>
            <person name="Murakawa M."/>
            <person name="Ihara Y."/>
            <person name="Oshima-Yamada Y."/>
            <person name="Ohtaka K."/>
            <person name="Satoh M."/>
            <person name="Sonobe K."/>
            <person name="Ishii M."/>
            <person name="Ohtani R."/>
            <person name="Kanamori-Sato M."/>
            <person name="Honoki R."/>
            <person name="Miyazaki D."/>
            <person name="Mochizuki H."/>
            <person name="Umetsu J."/>
            <person name="Higashi K."/>
            <person name="Shibata D."/>
            <person name="Kamiya Y."/>
            <person name="Sato N."/>
            <person name="Nakamura Y."/>
            <person name="Tabata S."/>
            <person name="Ida S."/>
            <person name="Kurokawa K."/>
            <person name="Ohta H."/>
        </authorList>
    </citation>
    <scope>NUCLEOTIDE SEQUENCE [LARGE SCALE GENOMIC DNA]</scope>
    <source>
        <strain evidence="2 3">NIES-2285</strain>
    </source>
</reference>
<dbReference type="OMA" id="KYPAEMA"/>
<keyword evidence="3" id="KW-1185">Reference proteome</keyword>
<gene>
    <name evidence="2" type="ORF">KFL_000020380</name>
</gene>
<dbReference type="OrthoDB" id="435593at2759"/>
<dbReference type="InterPro" id="IPR013598">
    <property type="entry name" value="Exportin-1/Importin-b-like"/>
</dbReference>
<proteinExistence type="predicted"/>
<dbReference type="InterPro" id="IPR016024">
    <property type="entry name" value="ARM-type_fold"/>
</dbReference>
<dbReference type="InterPro" id="IPR011989">
    <property type="entry name" value="ARM-like"/>
</dbReference>
<sequence length="948" mass="102270">MQFQRENSAWEVAVSVLSFVQGLDEKRPELYLFAAQTLRKKIQRDLASLALDFRWKLRDALLLYAAQYAHANAQVLTQICLSISALALRLSQWHDPLKDIFESLSAESLHGALVKLLEVLPEDCLEEGPSTFRRMEYMKELLAKTPQVLVFLQQRLIQGGGDIGSQRGVLDCLLGWVRLGGMSELPQDSLPEHPLIAYSLDSLANPGLADVAASVVSELLQRHAVMAPAVLRLVPHFQATVLPRYVQQEEEEGVSAIVEVLTELGASAPQLIAQGIPDAMALCTTLIGSITLPETCGWDPYTLPTTSLSFWSNEALVSRITSEQQQSPFIPVYRQLLGALLISVRSDSEPDEKDGLVHLEEDLINFRSECEDALLAVCQVLGPQQYLQQVLEGVQAWSTGQQPARWEEIEVRMYLCEAIADETQKLLKKDQLPKITPLFQFIAGLPTNQPLNQQKGGPLVHNAAARVTSAFAKWLYSHPDAGSALLTFLVGALQSPVSAGASARALKHVCEEVTAVTSETSSLEGLLHIGENLPSFRLTAEQEEDVLSAVGAVLSEQPADRVAQGLQRLLRPNRLALEALIERPGPISSCPVVELHAYVQAINRLGALFRHVRSFPEGSDDPLAAILYSEWPLLERLLASPHAAEDSITGAVCQTLQDAVRATGVKFGALLSPFLLAMTRGFASAHPHPAYLRAASAASEELSSEPSIGPISLEALRVFSAAPAVASIRAVEDADREPEITEAYLHFVITFLRSSRRDVVSEALGQVQVALSIGAGCACASHRGVSASALSLVAAVMEAALPSSDETSAAVVPLVNLVVQSGRIIVHGLVQALLGISPMTKIHKIASIFQQLAVLVIQHSGQPPEAGLALLQHWLASVLQALPTGCLRPDEAQAVPQIWGDAFVAAAADVSQHGANERGRAGGGGYLGGDGGRRIKRVIRDFVDGHRV</sequence>
<evidence type="ECO:0000313" key="3">
    <source>
        <dbReference type="Proteomes" id="UP000054558"/>
    </source>
</evidence>
<dbReference type="AlphaFoldDB" id="A0A1Y1HM41"/>
<dbReference type="Proteomes" id="UP000054558">
    <property type="component" value="Unassembled WGS sequence"/>
</dbReference>
<protein>
    <submittedName>
        <fullName evidence="2">Putative nuclear transport receptor LGL2</fullName>
    </submittedName>
</protein>
<dbReference type="EMBL" id="DF236951">
    <property type="protein sequence ID" value="GAQ77676.1"/>
    <property type="molecule type" value="Genomic_DNA"/>
</dbReference>
<dbReference type="STRING" id="105231.A0A1Y1HM41"/>
<dbReference type="InterPro" id="IPR051345">
    <property type="entry name" value="Importin_beta-like_NTR"/>
</dbReference>
<organism evidence="2 3">
    <name type="scientific">Klebsormidium nitens</name>
    <name type="common">Green alga</name>
    <name type="synonym">Ulothrix nitens</name>
    <dbReference type="NCBI Taxonomy" id="105231"/>
    <lineage>
        <taxon>Eukaryota</taxon>
        <taxon>Viridiplantae</taxon>
        <taxon>Streptophyta</taxon>
        <taxon>Klebsormidiophyceae</taxon>
        <taxon>Klebsormidiales</taxon>
        <taxon>Klebsormidiaceae</taxon>
        <taxon>Klebsormidium</taxon>
    </lineage>
</organism>
<dbReference type="PANTHER" id="PTHR12363">
    <property type="entry name" value="TRANSPORTIN 3 AND IMPORTIN 13"/>
    <property type="match status" value="1"/>
</dbReference>
<evidence type="ECO:0000259" key="1">
    <source>
        <dbReference type="Pfam" id="PF08389"/>
    </source>
</evidence>
<accession>A0A1Y1HM41</accession>
<name>A0A1Y1HM41_KLENI</name>
<dbReference type="SUPFAM" id="SSF48371">
    <property type="entry name" value="ARM repeat"/>
    <property type="match status" value="1"/>
</dbReference>
<dbReference type="GO" id="GO:0005737">
    <property type="term" value="C:cytoplasm"/>
    <property type="evidence" value="ECO:0000318"/>
    <property type="project" value="GO_Central"/>
</dbReference>
<dbReference type="GO" id="GO:0006606">
    <property type="term" value="P:protein import into nucleus"/>
    <property type="evidence" value="ECO:0000318"/>
    <property type="project" value="GO_Central"/>
</dbReference>
<evidence type="ECO:0000313" key="2">
    <source>
        <dbReference type="EMBL" id="GAQ77676.1"/>
    </source>
</evidence>
<dbReference type="PANTHER" id="PTHR12363:SF44">
    <property type="entry name" value="ARM REPEAT SUPERFAMILY PROTEIN"/>
    <property type="match status" value="1"/>
</dbReference>